<evidence type="ECO:0000256" key="2">
    <source>
        <dbReference type="ARBA" id="ARBA00022679"/>
    </source>
</evidence>
<name>A0A1J9S941_9PEZI</name>
<dbReference type="GO" id="GO:0047184">
    <property type="term" value="F:1-acylglycerophosphocholine O-acyltransferase activity"/>
    <property type="evidence" value="ECO:0007669"/>
    <property type="project" value="TreeGrafter"/>
</dbReference>
<comment type="similarity">
    <text evidence="6">Belongs to the taffazin family.</text>
</comment>
<reference evidence="8 9" key="1">
    <citation type="submission" date="2016-10" db="EMBL/GenBank/DDBJ databases">
        <title>Proteomics and genomics reveal pathogen-plant mechanisms compatible with a hemibiotrophic lifestyle of Diplodia corticola.</title>
        <authorList>
            <person name="Fernandes I."/>
            <person name="De Jonge R."/>
            <person name="Van De Peer Y."/>
            <person name="Devreese B."/>
            <person name="Alves A."/>
            <person name="Esteves A.C."/>
        </authorList>
    </citation>
    <scope>NUCLEOTIDE SEQUENCE [LARGE SCALE GENOMIC DNA]</scope>
    <source>
        <strain evidence="8 9">CBS 112549</strain>
    </source>
</reference>
<evidence type="ECO:0000256" key="3">
    <source>
        <dbReference type="ARBA" id="ARBA00023098"/>
    </source>
</evidence>
<evidence type="ECO:0000313" key="8">
    <source>
        <dbReference type="EMBL" id="OJD36101.1"/>
    </source>
</evidence>
<keyword evidence="5" id="KW-0012">Acyltransferase</keyword>
<dbReference type="OrthoDB" id="193467at2759"/>
<dbReference type="Proteomes" id="UP000183809">
    <property type="component" value="Unassembled WGS sequence"/>
</dbReference>
<feature type="compositionally biased region" description="Basic and acidic residues" evidence="7">
    <location>
        <begin position="412"/>
        <end position="427"/>
    </location>
</feature>
<dbReference type="STRING" id="236234.A0A1J9S941"/>
<dbReference type="GeneID" id="31011112"/>
<dbReference type="GO" id="GO:0031966">
    <property type="term" value="C:mitochondrial membrane"/>
    <property type="evidence" value="ECO:0007669"/>
    <property type="project" value="TreeGrafter"/>
</dbReference>
<dbReference type="PANTHER" id="PTHR12497">
    <property type="entry name" value="TAZ PROTEIN TAFAZZIN"/>
    <property type="match status" value="1"/>
</dbReference>
<dbReference type="PRINTS" id="PR00979">
    <property type="entry name" value="TAFAZZIN"/>
</dbReference>
<dbReference type="AlphaFoldDB" id="A0A1J9S941"/>
<feature type="region of interest" description="Disordered" evidence="7">
    <location>
        <begin position="393"/>
        <end position="427"/>
    </location>
</feature>
<sequence>MAPEEQPAAPSLPWRCGSVAVMGVVGLLSRGFLAGLSNLEVNGMDKFLQLLDERKDVQGRQRGLVTGEFRAPRHGSPLQTKQPADGKLSHISSFQPRICLTGASVPPFRLDDPLIWGSLPLRYMFNPDNLRWSLASHDLAFPNKALSLFFSLGQTLPCHRLAHSPHGGLFQPTITQAIRLLSRAPFSAPPPPTIQRHDSTAAAPDIPDPFTSAALTYTTTGDDAFPAPAAYASRRHGWVHIFPEGKVHQKEDRTMRYFKWGVARLILESEPHCPDVVPMWVEGPQQVMHEGRTFPRFLPRPGKTVSVTFGERVDVDSVFGDLRARWRRLKERDGEQRRAAAAAGEEEGKGALGEVGLGVLSEGLKYGSEAVELRKECTMRMREEVLKVRRSMGLPDEDPKAGLVETWAMEGGKNEGKMDDDSWVKDT</sequence>
<organism evidence="8 9">
    <name type="scientific">Diplodia corticola</name>
    <dbReference type="NCBI Taxonomy" id="236234"/>
    <lineage>
        <taxon>Eukaryota</taxon>
        <taxon>Fungi</taxon>
        <taxon>Dikarya</taxon>
        <taxon>Ascomycota</taxon>
        <taxon>Pezizomycotina</taxon>
        <taxon>Dothideomycetes</taxon>
        <taxon>Dothideomycetes incertae sedis</taxon>
        <taxon>Botryosphaeriales</taxon>
        <taxon>Botryosphaeriaceae</taxon>
        <taxon>Diplodia</taxon>
    </lineage>
</organism>
<dbReference type="RefSeq" id="XP_020132361.1">
    <property type="nucleotide sequence ID" value="XM_020270853.1"/>
</dbReference>
<evidence type="ECO:0000313" key="9">
    <source>
        <dbReference type="Proteomes" id="UP000183809"/>
    </source>
</evidence>
<keyword evidence="9" id="KW-1185">Reference proteome</keyword>
<keyword evidence="2" id="KW-0808">Transferase</keyword>
<keyword evidence="3" id="KW-0443">Lipid metabolism</keyword>
<comment type="subcellular location">
    <subcellularLocation>
        <location evidence="1">Membrane</location>
        <topology evidence="1">Peripheral membrane protein</topology>
    </subcellularLocation>
</comment>
<dbReference type="GO" id="GO:0035965">
    <property type="term" value="P:cardiolipin acyl-chain remodeling"/>
    <property type="evidence" value="ECO:0007669"/>
    <property type="project" value="TreeGrafter"/>
</dbReference>
<evidence type="ECO:0000256" key="6">
    <source>
        <dbReference type="RuleBase" id="RU365062"/>
    </source>
</evidence>
<keyword evidence="4" id="KW-0472">Membrane</keyword>
<evidence type="ECO:0000256" key="7">
    <source>
        <dbReference type="SAM" id="MobiDB-lite"/>
    </source>
</evidence>
<dbReference type="EMBL" id="MNUE01000013">
    <property type="protein sequence ID" value="OJD36101.1"/>
    <property type="molecule type" value="Genomic_DNA"/>
</dbReference>
<dbReference type="PANTHER" id="PTHR12497:SF0">
    <property type="entry name" value="TAFAZZIN"/>
    <property type="match status" value="1"/>
</dbReference>
<dbReference type="InterPro" id="IPR000872">
    <property type="entry name" value="Tafazzin"/>
</dbReference>
<gene>
    <name evidence="8" type="ORF">BKCO1_13000131</name>
</gene>
<dbReference type="GO" id="GO:0007007">
    <property type="term" value="P:inner mitochondrial membrane organization"/>
    <property type="evidence" value="ECO:0007669"/>
    <property type="project" value="TreeGrafter"/>
</dbReference>
<evidence type="ECO:0000256" key="4">
    <source>
        <dbReference type="ARBA" id="ARBA00023136"/>
    </source>
</evidence>
<protein>
    <recommendedName>
        <fullName evidence="6">Tafazzin family protein</fullName>
    </recommendedName>
</protein>
<comment type="caution">
    <text evidence="8">The sequence shown here is derived from an EMBL/GenBank/DDBJ whole genome shotgun (WGS) entry which is preliminary data.</text>
</comment>
<evidence type="ECO:0000256" key="1">
    <source>
        <dbReference type="ARBA" id="ARBA00004170"/>
    </source>
</evidence>
<proteinExistence type="inferred from homology"/>
<accession>A0A1J9S941</accession>
<evidence type="ECO:0000256" key="5">
    <source>
        <dbReference type="ARBA" id="ARBA00023315"/>
    </source>
</evidence>